<accession>A0A395LLV8</accession>
<feature type="domain" description="Phosphoribosyl-AMP cyclohydrolase" evidence="13">
    <location>
        <begin position="40"/>
        <end position="113"/>
    </location>
</feature>
<dbReference type="FunFam" id="3.10.20.810:FF:000001">
    <property type="entry name" value="Histidine biosynthesis bifunctional protein HisIE"/>
    <property type="match status" value="1"/>
</dbReference>
<comment type="caution">
    <text evidence="14">The sequence shown here is derived from an EMBL/GenBank/DDBJ whole genome shotgun (WGS) entry which is preliminary data.</text>
</comment>
<dbReference type="PANTHER" id="PTHR42945:SF1">
    <property type="entry name" value="HISTIDINE BIOSYNTHESIS BIFUNCTIONAL PROTEIN HIS7"/>
    <property type="match status" value="1"/>
</dbReference>
<dbReference type="PANTHER" id="PTHR42945">
    <property type="entry name" value="HISTIDINE BIOSYNTHESIS BIFUNCTIONAL PROTEIN"/>
    <property type="match status" value="1"/>
</dbReference>
<evidence type="ECO:0000256" key="4">
    <source>
        <dbReference type="ARBA" id="ARBA00005204"/>
    </source>
</evidence>
<evidence type="ECO:0000256" key="8">
    <source>
        <dbReference type="ARBA" id="ARBA00012721"/>
    </source>
</evidence>
<keyword evidence="11 14" id="KW-0378">Hydrolase</keyword>
<dbReference type="InterPro" id="IPR038019">
    <property type="entry name" value="PRib_AMP_CycHydrolase_sf"/>
</dbReference>
<evidence type="ECO:0000259" key="13">
    <source>
        <dbReference type="Pfam" id="PF01502"/>
    </source>
</evidence>
<dbReference type="Pfam" id="PF01502">
    <property type="entry name" value="PRA-CH"/>
    <property type="match status" value="1"/>
</dbReference>
<dbReference type="GO" id="GO:0004635">
    <property type="term" value="F:phosphoribosyl-AMP cyclohydrolase activity"/>
    <property type="evidence" value="ECO:0007669"/>
    <property type="project" value="UniProtKB-EC"/>
</dbReference>
<dbReference type="AlphaFoldDB" id="A0A395LLV8"/>
<dbReference type="EMBL" id="QRBB01000001">
    <property type="protein sequence ID" value="RDS77988.1"/>
    <property type="molecule type" value="Genomic_DNA"/>
</dbReference>
<protein>
    <recommendedName>
        <fullName evidence="9">Histidine biosynthesis bifunctional protein HisIE</fullName>
        <ecNumber evidence="8">3.5.4.19</ecNumber>
        <ecNumber evidence="7">3.6.1.31</ecNumber>
    </recommendedName>
</protein>
<dbReference type="SUPFAM" id="SSF141734">
    <property type="entry name" value="HisI-like"/>
    <property type="match status" value="1"/>
</dbReference>
<reference evidence="14 15" key="1">
    <citation type="submission" date="2018-07" db="EMBL/GenBank/DDBJ databases">
        <title>Erythrobacter nanhaiensis sp. nov., a novel member of the genus Erythrobacter isolated from the South China Sea.</title>
        <authorList>
            <person name="Chen X."/>
            <person name="Liu J."/>
        </authorList>
    </citation>
    <scope>NUCLEOTIDE SEQUENCE [LARGE SCALE GENOMIC DNA]</scope>
    <source>
        <strain evidence="14 15">S-5</strain>
    </source>
</reference>
<comment type="similarity">
    <text evidence="6">In the N-terminal section; belongs to the PRA-CH family.</text>
</comment>
<comment type="similarity">
    <text evidence="5">In the C-terminal section; belongs to the PRA-PH family.</text>
</comment>
<organism evidence="14 15">
    <name type="scientific">Alteriqipengyuania lutimaris</name>
    <dbReference type="NCBI Taxonomy" id="1538146"/>
    <lineage>
        <taxon>Bacteria</taxon>
        <taxon>Pseudomonadati</taxon>
        <taxon>Pseudomonadota</taxon>
        <taxon>Alphaproteobacteria</taxon>
        <taxon>Sphingomonadales</taxon>
        <taxon>Erythrobacteraceae</taxon>
        <taxon>Alteriqipengyuania</taxon>
    </lineage>
</organism>
<evidence type="ECO:0000256" key="11">
    <source>
        <dbReference type="ARBA" id="ARBA00022801"/>
    </source>
</evidence>
<dbReference type="EC" id="3.6.1.31" evidence="7"/>
<sequence>MTSEIDTRVRETGEQFLPKFGADGLLTGVVVDASTREVLMVAHLDREALDKTRETGLAHFHSRSRGTLWCKGETSGNVLRVQDILVDCDQDALVILAAPAGPACHTGARSCFYRKLGSDGRLEPISG</sequence>
<evidence type="ECO:0000256" key="7">
    <source>
        <dbReference type="ARBA" id="ARBA00012414"/>
    </source>
</evidence>
<dbReference type="Gene3D" id="3.10.20.810">
    <property type="entry name" value="Phosphoribosyl-AMP cyclohydrolase"/>
    <property type="match status" value="1"/>
</dbReference>
<comment type="catalytic activity">
    <reaction evidence="2">
        <text>1-(5-phospho-beta-D-ribosyl)-ATP + H2O = 1-(5-phospho-beta-D-ribosyl)-5'-AMP + diphosphate + H(+)</text>
        <dbReference type="Rhea" id="RHEA:22828"/>
        <dbReference type="ChEBI" id="CHEBI:15377"/>
        <dbReference type="ChEBI" id="CHEBI:15378"/>
        <dbReference type="ChEBI" id="CHEBI:33019"/>
        <dbReference type="ChEBI" id="CHEBI:59457"/>
        <dbReference type="ChEBI" id="CHEBI:73183"/>
        <dbReference type="EC" id="3.6.1.31"/>
    </reaction>
</comment>
<evidence type="ECO:0000256" key="2">
    <source>
        <dbReference type="ARBA" id="ARBA00001460"/>
    </source>
</evidence>
<dbReference type="GO" id="GO:0004636">
    <property type="term" value="F:phosphoribosyl-ATP diphosphatase activity"/>
    <property type="evidence" value="ECO:0007669"/>
    <property type="project" value="UniProtKB-EC"/>
</dbReference>
<evidence type="ECO:0000256" key="12">
    <source>
        <dbReference type="ARBA" id="ARBA00023102"/>
    </source>
</evidence>
<keyword evidence="12" id="KW-0368">Histidine biosynthesis</keyword>
<evidence type="ECO:0000256" key="1">
    <source>
        <dbReference type="ARBA" id="ARBA00000024"/>
    </source>
</evidence>
<dbReference type="OrthoDB" id="9795769at2"/>
<evidence type="ECO:0000313" key="14">
    <source>
        <dbReference type="EMBL" id="RDS77988.1"/>
    </source>
</evidence>
<gene>
    <name evidence="14" type="ORF">DL238_10515</name>
</gene>
<proteinExistence type="inferred from homology"/>
<keyword evidence="10" id="KW-0028">Amino-acid biosynthesis</keyword>
<dbReference type="UniPathway" id="UPA00031">
    <property type="reaction ID" value="UER00008"/>
</dbReference>
<evidence type="ECO:0000256" key="5">
    <source>
        <dbReference type="ARBA" id="ARBA00007731"/>
    </source>
</evidence>
<evidence type="ECO:0000256" key="9">
    <source>
        <dbReference type="ARBA" id="ARBA00017720"/>
    </source>
</evidence>
<keyword evidence="15" id="KW-1185">Reference proteome</keyword>
<dbReference type="EC" id="3.5.4.19" evidence="8"/>
<evidence type="ECO:0000313" key="15">
    <source>
        <dbReference type="Proteomes" id="UP000254101"/>
    </source>
</evidence>
<dbReference type="GO" id="GO:0000105">
    <property type="term" value="P:L-histidine biosynthetic process"/>
    <property type="evidence" value="ECO:0007669"/>
    <property type="project" value="UniProtKB-UniPathway"/>
</dbReference>
<comment type="pathway">
    <text evidence="4">Amino-acid biosynthesis; L-histidine biosynthesis; L-histidine from 5-phospho-alpha-D-ribose 1-diphosphate: step 2/9.</text>
</comment>
<name>A0A395LLV8_9SPHN</name>
<comment type="pathway">
    <text evidence="3">Amino-acid biosynthesis; L-histidine biosynthesis; L-histidine from 5-phospho-alpha-D-ribose 1-diphosphate: step 3/9.</text>
</comment>
<comment type="catalytic activity">
    <reaction evidence="1">
        <text>1-(5-phospho-beta-D-ribosyl)-5'-AMP + H2O = 1-(5-phospho-beta-D-ribosyl)-5-[(5-phospho-beta-D-ribosylamino)methylideneamino]imidazole-4-carboxamide</text>
        <dbReference type="Rhea" id="RHEA:20049"/>
        <dbReference type="ChEBI" id="CHEBI:15377"/>
        <dbReference type="ChEBI" id="CHEBI:58435"/>
        <dbReference type="ChEBI" id="CHEBI:59457"/>
        <dbReference type="EC" id="3.5.4.19"/>
    </reaction>
</comment>
<evidence type="ECO:0000256" key="6">
    <source>
        <dbReference type="ARBA" id="ARBA00008299"/>
    </source>
</evidence>
<dbReference type="InterPro" id="IPR002496">
    <property type="entry name" value="PRib_AMP_CycHydrolase_dom"/>
</dbReference>
<dbReference type="Proteomes" id="UP000254101">
    <property type="component" value="Unassembled WGS sequence"/>
</dbReference>
<dbReference type="NCBIfam" id="NF000768">
    <property type="entry name" value="PRK00051.1"/>
    <property type="match status" value="1"/>
</dbReference>
<evidence type="ECO:0000256" key="3">
    <source>
        <dbReference type="ARBA" id="ARBA00005169"/>
    </source>
</evidence>
<evidence type="ECO:0000256" key="10">
    <source>
        <dbReference type="ARBA" id="ARBA00022605"/>
    </source>
</evidence>
<dbReference type="RefSeq" id="WP_115492217.1">
    <property type="nucleotide sequence ID" value="NZ_JACHWW010000001.1"/>
</dbReference>